<feature type="transmembrane region" description="Helical" evidence="8">
    <location>
        <begin position="164"/>
        <end position="183"/>
    </location>
</feature>
<dbReference type="PROSITE" id="PS00217">
    <property type="entry name" value="SUGAR_TRANSPORT_2"/>
    <property type="match status" value="1"/>
</dbReference>
<keyword evidence="6 8" id="KW-1133">Transmembrane helix</keyword>
<dbReference type="InterPro" id="IPR020846">
    <property type="entry name" value="MFS_dom"/>
</dbReference>
<evidence type="ECO:0000256" key="1">
    <source>
        <dbReference type="ARBA" id="ARBA00004651"/>
    </source>
</evidence>
<evidence type="ECO:0000256" key="8">
    <source>
        <dbReference type="SAM" id="Phobius"/>
    </source>
</evidence>
<feature type="transmembrane region" description="Helical" evidence="8">
    <location>
        <begin position="329"/>
        <end position="348"/>
    </location>
</feature>
<gene>
    <name evidence="10" type="ORF">SAMN05421503_2607</name>
</gene>
<evidence type="ECO:0000256" key="7">
    <source>
        <dbReference type="ARBA" id="ARBA00023136"/>
    </source>
</evidence>
<dbReference type="Pfam" id="PF07690">
    <property type="entry name" value="MFS_1"/>
    <property type="match status" value="1"/>
</dbReference>
<dbReference type="SUPFAM" id="SSF103473">
    <property type="entry name" value="MFS general substrate transporter"/>
    <property type="match status" value="1"/>
</dbReference>
<feature type="transmembrane region" description="Helical" evidence="8">
    <location>
        <begin position="48"/>
        <end position="68"/>
    </location>
</feature>
<evidence type="ECO:0000256" key="6">
    <source>
        <dbReference type="ARBA" id="ARBA00022989"/>
    </source>
</evidence>
<feature type="transmembrane region" description="Helical" evidence="8">
    <location>
        <begin position="195"/>
        <end position="215"/>
    </location>
</feature>
<keyword evidence="4" id="KW-1003">Cell membrane</keyword>
<dbReference type="InterPro" id="IPR004638">
    <property type="entry name" value="EmrB-like"/>
</dbReference>
<evidence type="ECO:0000256" key="2">
    <source>
        <dbReference type="ARBA" id="ARBA00008537"/>
    </source>
</evidence>
<evidence type="ECO:0000313" key="11">
    <source>
        <dbReference type="Proteomes" id="UP000219356"/>
    </source>
</evidence>
<sequence length="480" mass="51357">MSKLQSKWLVVIAVLFGTFTVILNNSMLNPALPSLISTFNANAVSVGWILTIFMVAMGMTMPVTGYLGDRFGKKSIYLLGLAIFLSGSIFGIFSGSLPFVIAARFVQGIGGGLMMPISMALIFQAFPKQERGLAVGIYGVAAMVAPAIGPTVGGILITYLPWPFLFAFNLPFGLLGLLLASRYLKSTNANPERRFDKGGFVFVTLGIGLILYALGRGQTLNILVSPANLVLIAIGVIAVVVFVFYERRKEQPLLELSVFRNANYAVSIAVTTTASIGLFSGIFLLPLLIQNVYGLSEIQTGLLFLPAALLSGAMMSLGGRLLDKKGPRWVVPPGLLILAVSTFLIGNLSLSAPFWLILVINMVRGAGLGLSNMPATTAGMNDIPEHLVSQGSAMNNVLRQISSAFGIVFFSIYYEVRRANLTAAGEAAQQASLQTINEAFVISSILMILMVPISLIMRNSTKEKQQAKGVSNDENKSNGI</sequence>
<dbReference type="PANTHER" id="PTHR42718">
    <property type="entry name" value="MAJOR FACILITATOR SUPERFAMILY MULTIDRUG TRANSPORTER MFSC"/>
    <property type="match status" value="1"/>
</dbReference>
<feature type="transmembrane region" description="Helical" evidence="8">
    <location>
        <begin position="301"/>
        <end position="322"/>
    </location>
</feature>
<dbReference type="NCBIfam" id="TIGR00711">
    <property type="entry name" value="efflux_EmrB"/>
    <property type="match status" value="1"/>
</dbReference>
<proteinExistence type="inferred from homology"/>
<dbReference type="PROSITE" id="PS50850">
    <property type="entry name" value="MFS"/>
    <property type="match status" value="1"/>
</dbReference>
<feature type="transmembrane region" description="Helical" evidence="8">
    <location>
        <begin position="99"/>
        <end position="123"/>
    </location>
</feature>
<dbReference type="Gene3D" id="1.20.1250.20">
    <property type="entry name" value="MFS general substrate transporter like domains"/>
    <property type="match status" value="1"/>
</dbReference>
<dbReference type="Proteomes" id="UP000219356">
    <property type="component" value="Unassembled WGS sequence"/>
</dbReference>
<dbReference type="InterPro" id="IPR005829">
    <property type="entry name" value="Sugar_transporter_CS"/>
</dbReference>
<dbReference type="GO" id="GO:0022857">
    <property type="term" value="F:transmembrane transporter activity"/>
    <property type="evidence" value="ECO:0007669"/>
    <property type="project" value="InterPro"/>
</dbReference>
<comment type="subcellular location">
    <subcellularLocation>
        <location evidence="1">Cell membrane</location>
        <topology evidence="1">Multi-pass membrane protein</topology>
    </subcellularLocation>
</comment>
<reference evidence="11" key="1">
    <citation type="submission" date="2017-09" db="EMBL/GenBank/DDBJ databases">
        <authorList>
            <person name="Varghese N."/>
            <person name="Submissions S."/>
        </authorList>
    </citation>
    <scope>NUCLEOTIDE SEQUENCE [LARGE SCALE GENOMIC DNA]</scope>
    <source>
        <strain evidence="11">CGMCC 1.8913</strain>
    </source>
</reference>
<dbReference type="PRINTS" id="PR01036">
    <property type="entry name" value="TCRTETB"/>
</dbReference>
<keyword evidence="3" id="KW-0813">Transport</keyword>
<feature type="transmembrane region" description="Helical" evidence="8">
    <location>
        <begin position="227"/>
        <end position="245"/>
    </location>
</feature>
<comment type="similarity">
    <text evidence="2">Belongs to the major facilitator superfamily. EmrB family.</text>
</comment>
<keyword evidence="7 8" id="KW-0472">Membrane</keyword>
<dbReference type="STRING" id="586416.GZ22_02040"/>
<keyword evidence="11" id="KW-1185">Reference proteome</keyword>
<dbReference type="GO" id="GO:0005886">
    <property type="term" value="C:plasma membrane"/>
    <property type="evidence" value="ECO:0007669"/>
    <property type="project" value="UniProtKB-SubCell"/>
</dbReference>
<feature type="transmembrane region" description="Helical" evidence="8">
    <location>
        <begin position="7"/>
        <end position="28"/>
    </location>
</feature>
<name>A0A285P0T8_9BACI</name>
<dbReference type="PANTHER" id="PTHR42718:SF9">
    <property type="entry name" value="MAJOR FACILITATOR SUPERFAMILY MULTIDRUG TRANSPORTER MFSC"/>
    <property type="match status" value="1"/>
</dbReference>
<feature type="transmembrane region" description="Helical" evidence="8">
    <location>
        <begin position="75"/>
        <end position="93"/>
    </location>
</feature>
<accession>A0A285P0T8</accession>
<dbReference type="CDD" id="cd17503">
    <property type="entry name" value="MFS_LmrB_MDR_like"/>
    <property type="match status" value="1"/>
</dbReference>
<dbReference type="InterPro" id="IPR036259">
    <property type="entry name" value="MFS_trans_sf"/>
</dbReference>
<feature type="transmembrane region" description="Helical" evidence="8">
    <location>
        <begin position="439"/>
        <end position="457"/>
    </location>
</feature>
<feature type="transmembrane region" description="Helical" evidence="8">
    <location>
        <begin position="135"/>
        <end position="158"/>
    </location>
</feature>
<evidence type="ECO:0000256" key="4">
    <source>
        <dbReference type="ARBA" id="ARBA00022475"/>
    </source>
</evidence>
<evidence type="ECO:0000256" key="5">
    <source>
        <dbReference type="ARBA" id="ARBA00022692"/>
    </source>
</evidence>
<protein>
    <submittedName>
        <fullName evidence="10">Drug resistance transporter, EmrB/QacA subfamily</fullName>
    </submittedName>
</protein>
<feature type="transmembrane region" description="Helical" evidence="8">
    <location>
        <begin position="396"/>
        <end position="414"/>
    </location>
</feature>
<evidence type="ECO:0000256" key="3">
    <source>
        <dbReference type="ARBA" id="ARBA00022448"/>
    </source>
</evidence>
<evidence type="ECO:0000313" key="10">
    <source>
        <dbReference type="EMBL" id="SNZ15335.1"/>
    </source>
</evidence>
<organism evidence="10 11">
    <name type="scientific">Terribacillus aidingensis</name>
    <dbReference type="NCBI Taxonomy" id="586416"/>
    <lineage>
        <taxon>Bacteria</taxon>
        <taxon>Bacillati</taxon>
        <taxon>Bacillota</taxon>
        <taxon>Bacilli</taxon>
        <taxon>Bacillales</taxon>
        <taxon>Bacillaceae</taxon>
        <taxon>Terribacillus</taxon>
    </lineage>
</organism>
<dbReference type="Gene3D" id="1.20.1720.10">
    <property type="entry name" value="Multidrug resistance protein D"/>
    <property type="match status" value="1"/>
</dbReference>
<dbReference type="AlphaFoldDB" id="A0A285P0T8"/>
<dbReference type="OrthoDB" id="9816041at2"/>
<evidence type="ECO:0000259" key="9">
    <source>
        <dbReference type="PROSITE" id="PS50850"/>
    </source>
</evidence>
<feature type="transmembrane region" description="Helical" evidence="8">
    <location>
        <begin position="266"/>
        <end position="289"/>
    </location>
</feature>
<keyword evidence="5 8" id="KW-0812">Transmembrane</keyword>
<dbReference type="EMBL" id="OBEK01000004">
    <property type="protein sequence ID" value="SNZ15335.1"/>
    <property type="molecule type" value="Genomic_DNA"/>
</dbReference>
<dbReference type="InterPro" id="IPR011701">
    <property type="entry name" value="MFS"/>
</dbReference>
<feature type="domain" description="Major facilitator superfamily (MFS) profile" evidence="9">
    <location>
        <begin position="10"/>
        <end position="462"/>
    </location>
</feature>